<dbReference type="Proteomes" id="UP000568751">
    <property type="component" value="Unassembled WGS sequence"/>
</dbReference>
<dbReference type="GO" id="GO:0051607">
    <property type="term" value="P:defense response to virus"/>
    <property type="evidence" value="ECO:0007669"/>
    <property type="project" value="UniProtKB-KW"/>
</dbReference>
<accession>A0A853F0Q7</accession>
<organism evidence="11 12">
    <name type="scientific">Candidatus Thiodubiliella endoseptemdiera</name>
    <dbReference type="NCBI Taxonomy" id="2738886"/>
    <lineage>
        <taxon>Bacteria</taxon>
        <taxon>Pseudomonadati</taxon>
        <taxon>Pseudomonadota</taxon>
        <taxon>Gammaproteobacteria</taxon>
        <taxon>Candidatus Pseudothioglobaceae</taxon>
        <taxon>Candidatus Thiodubiliella</taxon>
    </lineage>
</organism>
<comment type="catalytic activity">
    <reaction evidence="9">
        <text>DNA(n) + a 2'-deoxyribonucleoside 5'-triphosphate = DNA(n+1) + diphosphate</text>
        <dbReference type="Rhea" id="RHEA:22508"/>
        <dbReference type="Rhea" id="RHEA-COMP:17339"/>
        <dbReference type="Rhea" id="RHEA-COMP:17340"/>
        <dbReference type="ChEBI" id="CHEBI:33019"/>
        <dbReference type="ChEBI" id="CHEBI:61560"/>
        <dbReference type="ChEBI" id="CHEBI:173112"/>
        <dbReference type="EC" id="2.7.7.49"/>
    </reaction>
</comment>
<evidence type="ECO:0000256" key="5">
    <source>
        <dbReference type="ARBA" id="ARBA00022842"/>
    </source>
</evidence>
<dbReference type="AlphaFoldDB" id="A0A853F0Q7"/>
<dbReference type="EC" id="2.7.7.49" evidence="1"/>
<dbReference type="PANTHER" id="PTHR34047:SF7">
    <property type="entry name" value="RNA-DIRECTED DNA POLYMERASE"/>
    <property type="match status" value="1"/>
</dbReference>
<name>A0A853F0Q7_9GAMM</name>
<keyword evidence="2" id="KW-0808">Transferase</keyword>
<dbReference type="GO" id="GO:0046872">
    <property type="term" value="F:metal ion binding"/>
    <property type="evidence" value="ECO:0007669"/>
    <property type="project" value="UniProtKB-KW"/>
</dbReference>
<keyword evidence="5" id="KW-0460">Magnesium</keyword>
<dbReference type="InterPro" id="IPR051083">
    <property type="entry name" value="GrpII_Intron_Splice-Mob/Def"/>
</dbReference>
<keyword evidence="7" id="KW-0051">Antiviral defense</keyword>
<keyword evidence="4" id="KW-0479">Metal-binding</keyword>
<evidence type="ECO:0000256" key="8">
    <source>
        <dbReference type="ARBA" id="ARBA00034120"/>
    </source>
</evidence>
<dbReference type="PROSITE" id="PS50878">
    <property type="entry name" value="RT_POL"/>
    <property type="match status" value="1"/>
</dbReference>
<sequence length="317" mass="36649">MQKKSFQETFNLYFHGKYSFEDFINTPIKDNITQHQFDQRTVLSANKKLTEFHKFINVFIVNKLTYDDSICFSYAKNTTIRHCIEPHKNNKHFLSTDISNFFASIQSVDVINTIQHNIDEGNIGIADIDQYKDSIIKLITFEGALPIGFSTSGRLSNAILFEFDKVILTECQSKNITYSRYADDLIFSSNNKNIVQVKPIVETALSNIFDERLKINDKKTKTYSKKSKIKILGLIITPNGDITIDKKIKSDIQIAMHFYANDTNKFDSFLRKRFDGNIQKIFGIVGYINSVNKDFLNKLRKKYGNYIVDSFLRKSAK</sequence>
<comment type="similarity">
    <text evidence="8">Belongs to the bacterial reverse transcriptase family.</text>
</comment>
<dbReference type="GO" id="GO:0003723">
    <property type="term" value="F:RNA binding"/>
    <property type="evidence" value="ECO:0007669"/>
    <property type="project" value="InterPro"/>
</dbReference>
<feature type="domain" description="Reverse transcriptase" evidence="10">
    <location>
        <begin position="1"/>
        <end position="236"/>
    </location>
</feature>
<keyword evidence="6" id="KW-0695">RNA-directed DNA polymerase</keyword>
<proteinExistence type="inferred from homology"/>
<reference evidence="11 12" key="1">
    <citation type="submission" date="2020-05" db="EMBL/GenBank/DDBJ databases">
        <title>Horizontal transmission and recombination maintain forever young bacterial symbiont genomes.</title>
        <authorList>
            <person name="Russell S.L."/>
            <person name="Pepper-Tunick E."/>
            <person name="Svedberg J."/>
            <person name="Byrne A."/>
            <person name="Ruelas Castillo J."/>
            <person name="Vollmers C."/>
            <person name="Beinart R.A."/>
            <person name="Corbett-Detig R."/>
        </authorList>
    </citation>
    <scope>NUCLEOTIDE SEQUENCE [LARGE SCALE GENOMIC DNA]</scope>
    <source>
        <strain evidence="11">455</strain>
    </source>
</reference>
<evidence type="ECO:0000259" key="10">
    <source>
        <dbReference type="PROSITE" id="PS50878"/>
    </source>
</evidence>
<dbReference type="SUPFAM" id="SSF56672">
    <property type="entry name" value="DNA/RNA polymerases"/>
    <property type="match status" value="1"/>
</dbReference>
<dbReference type="InterPro" id="IPR000477">
    <property type="entry name" value="RT_dom"/>
</dbReference>
<dbReference type="PANTHER" id="PTHR34047">
    <property type="entry name" value="NUCLEAR INTRON MATURASE 1, MITOCHONDRIAL-RELATED"/>
    <property type="match status" value="1"/>
</dbReference>
<protein>
    <recommendedName>
        <fullName evidence="1">RNA-directed DNA polymerase</fullName>
        <ecNumber evidence="1">2.7.7.49</ecNumber>
    </recommendedName>
</protein>
<dbReference type="InterPro" id="IPR043502">
    <property type="entry name" value="DNA/RNA_pol_sf"/>
</dbReference>
<comment type="caution">
    <text evidence="11">The sequence shown here is derived from an EMBL/GenBank/DDBJ whole genome shotgun (WGS) entry which is preliminary data.</text>
</comment>
<evidence type="ECO:0000256" key="9">
    <source>
        <dbReference type="ARBA" id="ARBA00048173"/>
    </source>
</evidence>
<keyword evidence="3" id="KW-0548">Nucleotidyltransferase</keyword>
<evidence type="ECO:0000256" key="3">
    <source>
        <dbReference type="ARBA" id="ARBA00022695"/>
    </source>
</evidence>
<dbReference type="PRINTS" id="PR00866">
    <property type="entry name" value="RNADNAPOLMS"/>
</dbReference>
<evidence type="ECO:0000313" key="11">
    <source>
        <dbReference type="EMBL" id="NYT27017.1"/>
    </source>
</evidence>
<evidence type="ECO:0000256" key="2">
    <source>
        <dbReference type="ARBA" id="ARBA00022679"/>
    </source>
</evidence>
<dbReference type="InterPro" id="IPR000123">
    <property type="entry name" value="Reverse_transcriptase_msDNA"/>
</dbReference>
<dbReference type="EMBL" id="JACCHT010000001">
    <property type="protein sequence ID" value="NYT27017.1"/>
    <property type="molecule type" value="Genomic_DNA"/>
</dbReference>
<evidence type="ECO:0000256" key="7">
    <source>
        <dbReference type="ARBA" id="ARBA00023118"/>
    </source>
</evidence>
<gene>
    <name evidence="11" type="ORF">H0A76_03380</name>
</gene>
<dbReference type="Pfam" id="PF00078">
    <property type="entry name" value="RVT_1"/>
    <property type="match status" value="1"/>
</dbReference>
<dbReference type="GO" id="GO:0003964">
    <property type="term" value="F:RNA-directed DNA polymerase activity"/>
    <property type="evidence" value="ECO:0007669"/>
    <property type="project" value="UniProtKB-KW"/>
</dbReference>
<evidence type="ECO:0000256" key="1">
    <source>
        <dbReference type="ARBA" id="ARBA00012493"/>
    </source>
</evidence>
<evidence type="ECO:0000256" key="6">
    <source>
        <dbReference type="ARBA" id="ARBA00022918"/>
    </source>
</evidence>
<evidence type="ECO:0000313" key="12">
    <source>
        <dbReference type="Proteomes" id="UP000568751"/>
    </source>
</evidence>
<evidence type="ECO:0000256" key="4">
    <source>
        <dbReference type="ARBA" id="ARBA00022723"/>
    </source>
</evidence>